<gene>
    <name evidence="1" type="ORF">PVAG01_05044</name>
</gene>
<accession>A0ABR4PIZ0</accession>
<reference evidence="1 2" key="1">
    <citation type="submission" date="2024-06" db="EMBL/GenBank/DDBJ databases">
        <title>Complete genome of Phlyctema vagabunda strain 19-DSS-EL-015.</title>
        <authorList>
            <person name="Fiorenzani C."/>
        </authorList>
    </citation>
    <scope>NUCLEOTIDE SEQUENCE [LARGE SCALE GENOMIC DNA]</scope>
    <source>
        <strain evidence="1 2">19-DSS-EL-015</strain>
    </source>
</reference>
<comment type="caution">
    <text evidence="1">The sequence shown here is derived from an EMBL/GenBank/DDBJ whole genome shotgun (WGS) entry which is preliminary data.</text>
</comment>
<keyword evidence="2" id="KW-1185">Reference proteome</keyword>
<dbReference type="Proteomes" id="UP001629113">
    <property type="component" value="Unassembled WGS sequence"/>
</dbReference>
<sequence>MHTCDRRSNKTYIKQNFPGYKFEAGFTEKDELWRGTEAETSAAQDVRTKRVLDDVFVSDRKTFLSITTHSGETSSILRVVGHRTFKLSTGAVIPVLIKAEEIEGPAASSSIASWVAEATCTVPPITSLATGGCVCPSTISPTFSATATVSATSTGSQYLPTGFNTTIVYSNSTTIQSSTSGNVSFPQTTGISISNATLNYSTISTSTSIGQCS</sequence>
<dbReference type="EMBL" id="JBFCZG010000004">
    <property type="protein sequence ID" value="KAL3423297.1"/>
    <property type="molecule type" value="Genomic_DNA"/>
</dbReference>
<name>A0ABR4PIZ0_9HELO</name>
<evidence type="ECO:0000313" key="2">
    <source>
        <dbReference type="Proteomes" id="UP001629113"/>
    </source>
</evidence>
<proteinExistence type="predicted"/>
<protein>
    <submittedName>
        <fullName evidence="1">Phosphoglycerate mutase</fullName>
    </submittedName>
</protein>
<evidence type="ECO:0000313" key="1">
    <source>
        <dbReference type="EMBL" id="KAL3423297.1"/>
    </source>
</evidence>
<organism evidence="1 2">
    <name type="scientific">Phlyctema vagabunda</name>
    <dbReference type="NCBI Taxonomy" id="108571"/>
    <lineage>
        <taxon>Eukaryota</taxon>
        <taxon>Fungi</taxon>
        <taxon>Dikarya</taxon>
        <taxon>Ascomycota</taxon>
        <taxon>Pezizomycotina</taxon>
        <taxon>Leotiomycetes</taxon>
        <taxon>Helotiales</taxon>
        <taxon>Dermateaceae</taxon>
        <taxon>Phlyctema</taxon>
    </lineage>
</organism>